<dbReference type="SUPFAM" id="SSF53850">
    <property type="entry name" value="Periplasmic binding protein-like II"/>
    <property type="match status" value="1"/>
</dbReference>
<dbReference type="InterPro" id="IPR001638">
    <property type="entry name" value="Solute-binding_3/MltF_N"/>
</dbReference>
<accession>A0ABU2C8L0</accession>
<sequence length="229" mass="25502">MALHVHGVLYSADSDAGIDKDFADALAQRSGCTLQVSVLPRARIWQLIESGALDFSLSGITTEERDKFAAFAWYFSNKYYLLVHKSANVQKLADFENQPALKLGVIRSFRYGSSANRMVDRLVEAGRVSYASGLEPLYQVLALGRIQAMVIEPFDIGDVQTSSIKDNTRILEFNDPPVPHGLIMSKKSITPAEQQKWGAVVQSLRDDGTVLRIFQKYFPPALARDMVVF</sequence>
<feature type="domain" description="Solute-binding protein family 3/N-terminal" evidence="2">
    <location>
        <begin position="2"/>
        <end position="221"/>
    </location>
</feature>
<comment type="caution">
    <text evidence="3">The sequence shown here is derived from an EMBL/GenBank/DDBJ whole genome shotgun (WGS) entry which is preliminary data.</text>
</comment>
<dbReference type="PANTHER" id="PTHR35936:SF19">
    <property type="entry name" value="AMINO-ACID-BINDING PROTEIN YXEM-RELATED"/>
    <property type="match status" value="1"/>
</dbReference>
<keyword evidence="4" id="KW-1185">Reference proteome</keyword>
<proteinExistence type="predicted"/>
<reference evidence="3 4" key="1">
    <citation type="submission" date="2023-07" db="EMBL/GenBank/DDBJ databases">
        <title>Sorghum-associated microbial communities from plants grown in Nebraska, USA.</title>
        <authorList>
            <person name="Schachtman D."/>
        </authorList>
    </citation>
    <scope>NUCLEOTIDE SEQUENCE [LARGE SCALE GENOMIC DNA]</scope>
    <source>
        <strain evidence="3 4">BE313</strain>
    </source>
</reference>
<dbReference type="Pfam" id="PF00497">
    <property type="entry name" value="SBP_bac_3"/>
    <property type="match status" value="1"/>
</dbReference>
<evidence type="ECO:0000313" key="4">
    <source>
        <dbReference type="Proteomes" id="UP001180487"/>
    </source>
</evidence>
<dbReference type="PANTHER" id="PTHR35936">
    <property type="entry name" value="MEMBRANE-BOUND LYTIC MUREIN TRANSGLYCOSYLASE F"/>
    <property type="match status" value="1"/>
</dbReference>
<protein>
    <submittedName>
        <fullName evidence="3">Polar amino acid transport system substrate-binding protein</fullName>
    </submittedName>
</protein>
<keyword evidence="1" id="KW-0732">Signal</keyword>
<evidence type="ECO:0000313" key="3">
    <source>
        <dbReference type="EMBL" id="MDR7377667.1"/>
    </source>
</evidence>
<evidence type="ECO:0000259" key="2">
    <source>
        <dbReference type="SMART" id="SM00062"/>
    </source>
</evidence>
<organism evidence="3 4">
    <name type="scientific">Rhodoferax ferrireducens</name>
    <dbReference type="NCBI Taxonomy" id="192843"/>
    <lineage>
        <taxon>Bacteria</taxon>
        <taxon>Pseudomonadati</taxon>
        <taxon>Pseudomonadota</taxon>
        <taxon>Betaproteobacteria</taxon>
        <taxon>Burkholderiales</taxon>
        <taxon>Comamonadaceae</taxon>
        <taxon>Rhodoferax</taxon>
    </lineage>
</organism>
<dbReference type="SMART" id="SM00062">
    <property type="entry name" value="PBPb"/>
    <property type="match status" value="1"/>
</dbReference>
<name>A0ABU2C8L0_9BURK</name>
<dbReference type="Proteomes" id="UP001180487">
    <property type="component" value="Unassembled WGS sequence"/>
</dbReference>
<gene>
    <name evidence="3" type="ORF">J2X19_002346</name>
</gene>
<dbReference type="EMBL" id="JAVDXT010000002">
    <property type="protein sequence ID" value="MDR7377667.1"/>
    <property type="molecule type" value="Genomic_DNA"/>
</dbReference>
<dbReference type="Gene3D" id="3.40.190.10">
    <property type="entry name" value="Periplasmic binding protein-like II"/>
    <property type="match status" value="2"/>
</dbReference>
<evidence type="ECO:0000256" key="1">
    <source>
        <dbReference type="ARBA" id="ARBA00022729"/>
    </source>
</evidence>